<name>A0ABQ1NZK5_9GAMM</name>
<sequence>MIFLVRRMRAQGVPLTPDQLRKAEEIRGDVRINHESCALGRASIIAMLKGAMPLNEPQIPDLLDASAQSMAPNAFVISGIELVDGAAYAQSWLCRPE</sequence>
<comment type="caution">
    <text evidence="1">The sequence shown here is derived from an EMBL/GenBank/DDBJ whole genome shotgun (WGS) entry which is preliminary data.</text>
</comment>
<evidence type="ECO:0000313" key="2">
    <source>
        <dbReference type="Proteomes" id="UP000638188"/>
    </source>
</evidence>
<dbReference type="Proteomes" id="UP000638188">
    <property type="component" value="Unassembled WGS sequence"/>
</dbReference>
<gene>
    <name evidence="1" type="ORF">GCM10007418_04130</name>
</gene>
<keyword evidence="2" id="KW-1185">Reference proteome</keyword>
<proteinExistence type="predicted"/>
<protein>
    <submittedName>
        <fullName evidence="1">Uncharacterized protein</fullName>
    </submittedName>
</protein>
<reference evidence="2" key="1">
    <citation type="journal article" date="2019" name="Int. J. Syst. Evol. Microbiol.">
        <title>The Global Catalogue of Microorganisms (GCM) 10K type strain sequencing project: providing services to taxonomists for standard genome sequencing and annotation.</title>
        <authorList>
            <consortium name="The Broad Institute Genomics Platform"/>
            <consortium name="The Broad Institute Genome Sequencing Center for Infectious Disease"/>
            <person name="Wu L."/>
            <person name="Ma J."/>
        </authorList>
    </citation>
    <scope>NUCLEOTIDE SEQUENCE [LARGE SCALE GENOMIC DNA]</scope>
    <source>
        <strain evidence="2">CGMCC 1.12482</strain>
    </source>
</reference>
<organism evidence="1 2">
    <name type="scientific">Halopseudomonas salina</name>
    <dbReference type="NCBI Taxonomy" id="1323744"/>
    <lineage>
        <taxon>Bacteria</taxon>
        <taxon>Pseudomonadati</taxon>
        <taxon>Pseudomonadota</taxon>
        <taxon>Gammaproteobacteria</taxon>
        <taxon>Pseudomonadales</taxon>
        <taxon>Pseudomonadaceae</taxon>
        <taxon>Halopseudomonas</taxon>
    </lineage>
</organism>
<dbReference type="EMBL" id="BMFF01000001">
    <property type="protein sequence ID" value="GGC87550.1"/>
    <property type="molecule type" value="Genomic_DNA"/>
</dbReference>
<accession>A0ABQ1NZK5</accession>
<dbReference type="RefSeq" id="WP_150277504.1">
    <property type="nucleotide sequence ID" value="NZ_BMFF01000001.1"/>
</dbReference>
<evidence type="ECO:0000313" key="1">
    <source>
        <dbReference type="EMBL" id="GGC87550.1"/>
    </source>
</evidence>